<sequence>MISKSMTVPLLEAVNDCYLTGDPNCKLASVWFYNFFYVFTAGPIVLLAQIHPPILEFMEHEVLEKTWTRCQATLKYLECYSTVAERCAHGLNAMRSIYPTHPLMGEMSLLSLPNMTKRAF</sequence>
<reference evidence="2 3" key="1">
    <citation type="submission" date="2016-12" db="EMBL/GenBank/DDBJ databases">
        <title>The genomes of Aspergillus section Nigri reveals drivers in fungal speciation.</title>
        <authorList>
            <consortium name="DOE Joint Genome Institute"/>
            <person name="Vesth T.C."/>
            <person name="Nybo J."/>
            <person name="Theobald S."/>
            <person name="Brandl J."/>
            <person name="Frisvad J.C."/>
            <person name="Nielsen K.F."/>
            <person name="Lyhne E.K."/>
            <person name="Kogle M.E."/>
            <person name="Kuo A."/>
            <person name="Riley R."/>
            <person name="Clum A."/>
            <person name="Nolan M."/>
            <person name="Lipzen A."/>
            <person name="Salamov A."/>
            <person name="Henrissat B."/>
            <person name="Wiebenga A."/>
            <person name="De Vries R.P."/>
            <person name="Grigoriev I.V."/>
            <person name="Mortensen U.H."/>
            <person name="Andersen M.R."/>
            <person name="Baker S.E."/>
        </authorList>
    </citation>
    <scope>NUCLEOTIDE SEQUENCE [LARGE SCALE GENOMIC DNA]</scope>
    <source>
        <strain evidence="2 3">CBS 117.55</strain>
    </source>
</reference>
<keyword evidence="3" id="KW-1185">Reference proteome</keyword>
<keyword evidence="1" id="KW-0812">Transmembrane</keyword>
<protein>
    <submittedName>
        <fullName evidence="2">Uncharacterized protein</fullName>
    </submittedName>
</protein>
<keyword evidence="1" id="KW-1133">Transmembrane helix</keyword>
<evidence type="ECO:0000313" key="3">
    <source>
        <dbReference type="Proteomes" id="UP000247233"/>
    </source>
</evidence>
<dbReference type="GeneID" id="37068975"/>
<dbReference type="EMBL" id="MSFL01000019">
    <property type="protein sequence ID" value="PWY76963.1"/>
    <property type="molecule type" value="Genomic_DNA"/>
</dbReference>
<organism evidence="2 3">
    <name type="scientific">Aspergillus heteromorphus CBS 117.55</name>
    <dbReference type="NCBI Taxonomy" id="1448321"/>
    <lineage>
        <taxon>Eukaryota</taxon>
        <taxon>Fungi</taxon>
        <taxon>Dikarya</taxon>
        <taxon>Ascomycota</taxon>
        <taxon>Pezizomycotina</taxon>
        <taxon>Eurotiomycetes</taxon>
        <taxon>Eurotiomycetidae</taxon>
        <taxon>Eurotiales</taxon>
        <taxon>Aspergillaceae</taxon>
        <taxon>Aspergillus</taxon>
        <taxon>Aspergillus subgen. Circumdati</taxon>
    </lineage>
</organism>
<dbReference type="STRING" id="1448321.A0A317VRM2"/>
<accession>A0A317VRM2</accession>
<gene>
    <name evidence="2" type="ORF">BO70DRAFT_397855</name>
</gene>
<feature type="transmembrane region" description="Helical" evidence="1">
    <location>
        <begin position="30"/>
        <end position="48"/>
    </location>
</feature>
<name>A0A317VRM2_9EURO</name>
<keyword evidence="1" id="KW-0472">Membrane</keyword>
<dbReference type="RefSeq" id="XP_025397724.1">
    <property type="nucleotide sequence ID" value="XM_025546738.1"/>
</dbReference>
<dbReference type="OrthoDB" id="3364175at2759"/>
<evidence type="ECO:0000313" key="2">
    <source>
        <dbReference type="EMBL" id="PWY76963.1"/>
    </source>
</evidence>
<dbReference type="VEuPathDB" id="FungiDB:BO70DRAFT_397855"/>
<dbReference type="AlphaFoldDB" id="A0A317VRM2"/>
<dbReference type="Proteomes" id="UP000247233">
    <property type="component" value="Unassembled WGS sequence"/>
</dbReference>
<comment type="caution">
    <text evidence="2">The sequence shown here is derived from an EMBL/GenBank/DDBJ whole genome shotgun (WGS) entry which is preliminary data.</text>
</comment>
<proteinExistence type="predicted"/>
<evidence type="ECO:0000256" key="1">
    <source>
        <dbReference type="SAM" id="Phobius"/>
    </source>
</evidence>